<evidence type="ECO:0008006" key="4">
    <source>
        <dbReference type="Google" id="ProtNLM"/>
    </source>
</evidence>
<reference evidence="2 3" key="1">
    <citation type="journal article" date="2019" name="Int. J. Syst. Evol. Microbiol.">
        <title>The Global Catalogue of Microorganisms (GCM) 10K type strain sequencing project: providing services to taxonomists for standard genome sequencing and annotation.</title>
        <authorList>
            <consortium name="The Broad Institute Genomics Platform"/>
            <consortium name="The Broad Institute Genome Sequencing Center for Infectious Disease"/>
            <person name="Wu L."/>
            <person name="Ma J."/>
        </authorList>
    </citation>
    <scope>NUCLEOTIDE SEQUENCE [LARGE SCALE GENOMIC DNA]</scope>
    <source>
        <strain evidence="2 3">PSRA2</strain>
    </source>
</reference>
<organism evidence="2 3">
    <name type="scientific">Halomarina ordinaria</name>
    <dbReference type="NCBI Taxonomy" id="3033939"/>
    <lineage>
        <taxon>Archaea</taxon>
        <taxon>Methanobacteriati</taxon>
        <taxon>Methanobacteriota</taxon>
        <taxon>Stenosarchaea group</taxon>
        <taxon>Halobacteria</taxon>
        <taxon>Halobacteriales</taxon>
        <taxon>Natronomonadaceae</taxon>
        <taxon>Halomarina</taxon>
    </lineage>
</organism>
<evidence type="ECO:0000313" key="2">
    <source>
        <dbReference type="EMBL" id="MFC6837143.1"/>
    </source>
</evidence>
<dbReference type="Proteomes" id="UP001596406">
    <property type="component" value="Unassembled WGS sequence"/>
</dbReference>
<proteinExistence type="predicted"/>
<evidence type="ECO:0000256" key="1">
    <source>
        <dbReference type="SAM" id="Phobius"/>
    </source>
</evidence>
<evidence type="ECO:0000313" key="3">
    <source>
        <dbReference type="Proteomes" id="UP001596406"/>
    </source>
</evidence>
<sequence>MSRDPRKQLATNVLTALGLGTYYGLREDEESYRTLVVGYLVAAVSVVVGYRLARLRK</sequence>
<comment type="caution">
    <text evidence="2">The sequence shown here is derived from an EMBL/GenBank/DDBJ whole genome shotgun (WGS) entry which is preliminary data.</text>
</comment>
<feature type="transmembrane region" description="Helical" evidence="1">
    <location>
        <begin position="31"/>
        <end position="53"/>
    </location>
</feature>
<dbReference type="RefSeq" id="WP_304448813.1">
    <property type="nucleotide sequence ID" value="NZ_JARRAH010000001.1"/>
</dbReference>
<accession>A0ABD5U9V2</accession>
<keyword evidence="1" id="KW-0472">Membrane</keyword>
<keyword evidence="1" id="KW-1133">Transmembrane helix</keyword>
<keyword evidence="1" id="KW-0812">Transmembrane</keyword>
<dbReference type="EMBL" id="JBHSXM010000001">
    <property type="protein sequence ID" value="MFC6837143.1"/>
    <property type="molecule type" value="Genomic_DNA"/>
</dbReference>
<protein>
    <recommendedName>
        <fullName evidence="4">AtpZ/AtpI family protein</fullName>
    </recommendedName>
</protein>
<gene>
    <name evidence="2" type="ORF">ACFQHK_11565</name>
</gene>
<keyword evidence="3" id="KW-1185">Reference proteome</keyword>
<name>A0ABD5U9V2_9EURY</name>
<dbReference type="AlphaFoldDB" id="A0ABD5U9V2"/>
<feature type="transmembrane region" description="Helical" evidence="1">
    <location>
        <begin position="9"/>
        <end position="25"/>
    </location>
</feature>